<keyword evidence="2" id="KW-0424">Laminin EGF-like domain</keyword>
<evidence type="ECO:0000313" key="4">
    <source>
        <dbReference type="EMBL" id="GLD60861.1"/>
    </source>
</evidence>
<sequence length="69" mass="8084">MTSEREETADGRRAGLKLESVTKEHLVLISLFHVAYVLIKFANSPRPDLWVLERSIDFGQTYRPWQYFA</sequence>
<dbReference type="GO" id="GO:0005201">
    <property type="term" value="F:extracellular matrix structural constituent"/>
    <property type="evidence" value="ECO:0007669"/>
    <property type="project" value="TreeGrafter"/>
</dbReference>
<evidence type="ECO:0000256" key="1">
    <source>
        <dbReference type="ARBA" id="ARBA00023157"/>
    </source>
</evidence>
<keyword evidence="1" id="KW-1015">Disulfide bond</keyword>
<gene>
    <name evidence="4" type="ORF">AKAME5_002903000</name>
</gene>
<dbReference type="PANTHER" id="PTHR10574">
    <property type="entry name" value="NETRIN/LAMININ-RELATED"/>
    <property type="match status" value="1"/>
</dbReference>
<feature type="non-terminal residue" evidence="4">
    <location>
        <position position="1"/>
    </location>
</feature>
<comment type="caution">
    <text evidence="4">The sequence shown here is derived from an EMBL/GenBank/DDBJ whole genome shotgun (WGS) entry which is preliminary data.</text>
</comment>
<evidence type="ECO:0000259" key="3">
    <source>
        <dbReference type="PROSITE" id="PS51117"/>
    </source>
</evidence>
<accession>A0AAD3MWC4</accession>
<proteinExistence type="predicted"/>
<dbReference type="GO" id="GO:0005604">
    <property type="term" value="C:basement membrane"/>
    <property type="evidence" value="ECO:0007669"/>
    <property type="project" value="TreeGrafter"/>
</dbReference>
<protein>
    <submittedName>
        <fullName evidence="4">Laminin subunit alpha-5</fullName>
    </submittedName>
</protein>
<keyword evidence="5" id="KW-1185">Reference proteome</keyword>
<reference evidence="4" key="1">
    <citation type="submission" date="2022-08" db="EMBL/GenBank/DDBJ databases">
        <title>Genome sequencing of akame (Lates japonicus).</title>
        <authorList>
            <person name="Hashiguchi Y."/>
            <person name="Takahashi H."/>
        </authorList>
    </citation>
    <scope>NUCLEOTIDE SEQUENCE</scope>
    <source>
        <strain evidence="4">Kochi</strain>
    </source>
</reference>
<dbReference type="GO" id="GO:0009888">
    <property type="term" value="P:tissue development"/>
    <property type="evidence" value="ECO:0007669"/>
    <property type="project" value="TreeGrafter"/>
</dbReference>
<dbReference type="Gene3D" id="2.60.120.260">
    <property type="entry name" value="Galactose-binding domain-like"/>
    <property type="match status" value="1"/>
</dbReference>
<dbReference type="InterPro" id="IPR008211">
    <property type="entry name" value="Laminin_N"/>
</dbReference>
<dbReference type="GO" id="GO:0007411">
    <property type="term" value="P:axon guidance"/>
    <property type="evidence" value="ECO:0007669"/>
    <property type="project" value="TreeGrafter"/>
</dbReference>
<dbReference type="PROSITE" id="PS51117">
    <property type="entry name" value="LAMININ_NTER"/>
    <property type="match status" value="1"/>
</dbReference>
<dbReference type="InterPro" id="IPR050440">
    <property type="entry name" value="Laminin/Netrin_ECM"/>
</dbReference>
<evidence type="ECO:0000313" key="5">
    <source>
        <dbReference type="Proteomes" id="UP001279410"/>
    </source>
</evidence>
<evidence type="ECO:0000256" key="2">
    <source>
        <dbReference type="ARBA" id="ARBA00023292"/>
    </source>
</evidence>
<dbReference type="Pfam" id="PF00055">
    <property type="entry name" value="Laminin_N"/>
    <property type="match status" value="1"/>
</dbReference>
<feature type="domain" description="Laminin N-terminal" evidence="3">
    <location>
        <begin position="1"/>
        <end position="69"/>
    </location>
</feature>
<dbReference type="EMBL" id="BRZM01004974">
    <property type="protein sequence ID" value="GLD60861.1"/>
    <property type="molecule type" value="Genomic_DNA"/>
</dbReference>
<dbReference type="AlphaFoldDB" id="A0AAD3MWC4"/>
<dbReference type="PANTHER" id="PTHR10574:SF406">
    <property type="entry name" value="LAMININ SUBUNIT ALPHA 5"/>
    <property type="match status" value="1"/>
</dbReference>
<dbReference type="GO" id="GO:0009887">
    <property type="term" value="P:animal organ morphogenesis"/>
    <property type="evidence" value="ECO:0007669"/>
    <property type="project" value="TreeGrafter"/>
</dbReference>
<organism evidence="4 5">
    <name type="scientific">Lates japonicus</name>
    <name type="common">Japanese lates</name>
    <dbReference type="NCBI Taxonomy" id="270547"/>
    <lineage>
        <taxon>Eukaryota</taxon>
        <taxon>Metazoa</taxon>
        <taxon>Chordata</taxon>
        <taxon>Craniata</taxon>
        <taxon>Vertebrata</taxon>
        <taxon>Euteleostomi</taxon>
        <taxon>Actinopterygii</taxon>
        <taxon>Neopterygii</taxon>
        <taxon>Teleostei</taxon>
        <taxon>Neoteleostei</taxon>
        <taxon>Acanthomorphata</taxon>
        <taxon>Carangaria</taxon>
        <taxon>Carangaria incertae sedis</taxon>
        <taxon>Centropomidae</taxon>
        <taxon>Lates</taxon>
    </lineage>
</organism>
<name>A0AAD3MWC4_LATJO</name>
<dbReference type="Proteomes" id="UP001279410">
    <property type="component" value="Unassembled WGS sequence"/>
</dbReference>